<dbReference type="InterPro" id="IPR002654">
    <property type="entry name" value="Glyco_trans_25"/>
</dbReference>
<dbReference type="EMBL" id="MUZQ01000486">
    <property type="protein sequence ID" value="OWK50907.1"/>
    <property type="molecule type" value="Genomic_DNA"/>
</dbReference>
<name>A0A218UAX2_9PASE</name>
<dbReference type="Proteomes" id="UP000197619">
    <property type="component" value="Unassembled WGS sequence"/>
</dbReference>
<evidence type="ECO:0000259" key="11">
    <source>
        <dbReference type="Pfam" id="PF01755"/>
    </source>
</evidence>
<dbReference type="Pfam" id="PF13704">
    <property type="entry name" value="Glyco_tranf_2_4"/>
    <property type="match status" value="1"/>
</dbReference>
<dbReference type="EC" id="2.4.1.50" evidence="7"/>
<feature type="compositionally biased region" description="Basic and acidic residues" evidence="9">
    <location>
        <begin position="567"/>
        <end position="576"/>
    </location>
</feature>
<dbReference type="Pfam" id="PF01755">
    <property type="entry name" value="Glyco_transf_25"/>
    <property type="match status" value="1"/>
</dbReference>
<evidence type="ECO:0000313" key="12">
    <source>
        <dbReference type="EMBL" id="OWK50907.1"/>
    </source>
</evidence>
<dbReference type="AlphaFoldDB" id="A0A218UAX2"/>
<dbReference type="FunFam" id="3.90.550.10:FF:000048">
    <property type="entry name" value="Glycosyltransferase 25 family member 1"/>
    <property type="match status" value="1"/>
</dbReference>
<keyword evidence="5" id="KW-0256">Endoplasmic reticulum</keyword>
<feature type="domain" description="Glycosyl transferase family 25" evidence="11">
    <location>
        <begin position="338"/>
        <end position="520"/>
    </location>
</feature>
<evidence type="ECO:0000256" key="8">
    <source>
        <dbReference type="ARBA" id="ARBA00048515"/>
    </source>
</evidence>
<evidence type="ECO:0000256" key="6">
    <source>
        <dbReference type="ARBA" id="ARBA00023180"/>
    </source>
</evidence>
<evidence type="ECO:0000313" key="13">
    <source>
        <dbReference type="Proteomes" id="UP000197619"/>
    </source>
</evidence>
<dbReference type="SUPFAM" id="SSF53448">
    <property type="entry name" value="Nucleotide-diphospho-sugar transferases"/>
    <property type="match status" value="1"/>
</dbReference>
<dbReference type="STRING" id="299123.ENSLSDP00000017416"/>
<dbReference type="PANTHER" id="PTHR10730">
    <property type="entry name" value="PROCOLLAGEN-LYSINE,2-OXOGLUTARATE 5-DIOXYGENASE/GLYCOSYLTRANSFERASE 25 FAMILY MEMBER"/>
    <property type="match status" value="1"/>
</dbReference>
<dbReference type="Gene3D" id="3.90.550.10">
    <property type="entry name" value="Spore Coat Polysaccharide Biosynthesis Protein SpsA, Chain A"/>
    <property type="match status" value="1"/>
</dbReference>
<proteinExistence type="inferred from homology"/>
<evidence type="ECO:0000256" key="4">
    <source>
        <dbReference type="ARBA" id="ARBA00022729"/>
    </source>
</evidence>
<evidence type="ECO:0000256" key="9">
    <source>
        <dbReference type="SAM" id="MobiDB-lite"/>
    </source>
</evidence>
<keyword evidence="13" id="KW-1185">Reference proteome</keyword>
<dbReference type="PANTHER" id="PTHR10730:SF28">
    <property type="entry name" value="PROCOLLAGEN GALACTOSYLTRANSFERASE 1"/>
    <property type="match status" value="1"/>
</dbReference>
<keyword evidence="4 10" id="KW-0732">Signal</keyword>
<gene>
    <name evidence="12" type="primary">COLGALT1</name>
    <name evidence="12" type="ORF">RLOC_00012353</name>
</gene>
<feature type="region of interest" description="Disordered" evidence="9">
    <location>
        <begin position="558"/>
        <end position="617"/>
    </location>
</feature>
<keyword evidence="6" id="KW-0325">Glycoprotein</keyword>
<comment type="caution">
    <text evidence="12">The sequence shown here is derived from an EMBL/GenBank/DDBJ whole genome shotgun (WGS) entry which is preliminary data.</text>
</comment>
<accession>A0A218UAX2</accession>
<sequence>MAARPWPPLLPLLLPLLAAPGRAPRPGLGLGPGAAAAYFPEERWNPESPLRPPRVAVALLARNAAHALPLVLGGLERLRHPTDRMALWVAADHSVDNTSAVLAAWLGRVRGRYHRVLWRHQEQPTSFPDEEGPKHWSPSRYEHLMRLRQEALEAARAMWADYLLFLDADNVLVNPDTLAVLVAENRTVVAPMLDSRAAYSNFWCGATAQRSLPAVTLCQGYYRRTADYLPIRRRERRGCFAVPMVHSTFLLDLRRERSRLLAFHPPPPGYTGPFDDILVFAAACRHAGVQMFVSNREQFGFLPVPLRSQSSLRDEAENFLHVQLEIMVKLPPAEPSPHVFLINLRRRPDRRARMLRTLQELGVSPKLVEAVDGRALNSSQAEALGVRMLPGYRDPFHGRPLTRGEVGCFLSHFRVWQEISARGLRRSLVLEDDLRFEVFFRSRLEELMEQLEQAAIDWDLVYLGRKRLEPERAERGVPGVRQLLRPGYSYWSLGYALSLRGARKLLAAEPLGKMIPVDEFLPLMFDRHPSPEYSRHFSRRDLRAFSAEPLLLFPTHYTGEPGYVSDTETRRREFPPESRNSQPQSPPEPPEIWDGEEFLWESQNSQPQQESDAHEEL</sequence>
<evidence type="ECO:0000256" key="5">
    <source>
        <dbReference type="ARBA" id="ARBA00022824"/>
    </source>
</evidence>
<comment type="similarity">
    <text evidence="1">Belongs to the glycosyltransferase 25 family.</text>
</comment>
<protein>
    <recommendedName>
        <fullName evidence="7">procollagen galactosyltransferase</fullName>
        <ecNumber evidence="7">2.4.1.50</ecNumber>
    </recommendedName>
</protein>
<organism evidence="12 13">
    <name type="scientific">Lonchura striata</name>
    <name type="common">white-rumped munia</name>
    <dbReference type="NCBI Taxonomy" id="40157"/>
    <lineage>
        <taxon>Eukaryota</taxon>
        <taxon>Metazoa</taxon>
        <taxon>Chordata</taxon>
        <taxon>Craniata</taxon>
        <taxon>Vertebrata</taxon>
        <taxon>Euteleostomi</taxon>
        <taxon>Archelosauria</taxon>
        <taxon>Archosauria</taxon>
        <taxon>Dinosauria</taxon>
        <taxon>Saurischia</taxon>
        <taxon>Theropoda</taxon>
        <taxon>Coelurosauria</taxon>
        <taxon>Aves</taxon>
        <taxon>Neognathae</taxon>
        <taxon>Neoaves</taxon>
        <taxon>Telluraves</taxon>
        <taxon>Australaves</taxon>
        <taxon>Passeriformes</taxon>
        <taxon>Passeroidea</taxon>
        <taxon>Estrildidae</taxon>
        <taxon>Estrildinae</taxon>
        <taxon>Lonchura</taxon>
    </lineage>
</organism>
<feature type="chain" id="PRO_5012465509" description="procollagen galactosyltransferase" evidence="10">
    <location>
        <begin position="24"/>
        <end position="617"/>
    </location>
</feature>
<comment type="catalytic activity">
    <reaction evidence="8">
        <text>(5R)-5-hydroxy-L-lysyl-[collagen] + UDP-alpha-D-galactose = (5R)-5-O-(beta-D-galactosyl)-5-hydroxy-L-lysyl-[collagen] + UDP + H(+)</text>
        <dbReference type="Rhea" id="RHEA:12637"/>
        <dbReference type="Rhea" id="RHEA-COMP:12752"/>
        <dbReference type="Rhea" id="RHEA-COMP:12753"/>
        <dbReference type="ChEBI" id="CHEBI:15378"/>
        <dbReference type="ChEBI" id="CHEBI:58223"/>
        <dbReference type="ChEBI" id="CHEBI:66914"/>
        <dbReference type="ChEBI" id="CHEBI:133442"/>
        <dbReference type="ChEBI" id="CHEBI:133443"/>
        <dbReference type="EC" id="2.4.1.50"/>
    </reaction>
</comment>
<feature type="compositionally biased region" description="Polar residues" evidence="9">
    <location>
        <begin position="601"/>
        <end position="610"/>
    </location>
</feature>
<dbReference type="CDD" id="cd06532">
    <property type="entry name" value="Glyco_transf_25"/>
    <property type="match status" value="1"/>
</dbReference>
<evidence type="ECO:0000256" key="10">
    <source>
        <dbReference type="SAM" id="SignalP"/>
    </source>
</evidence>
<keyword evidence="3" id="KW-0808">Transferase</keyword>
<evidence type="ECO:0000256" key="3">
    <source>
        <dbReference type="ARBA" id="ARBA00022679"/>
    </source>
</evidence>
<dbReference type="GO" id="GO:0050211">
    <property type="term" value="F:procollagen galactosyltransferase activity"/>
    <property type="evidence" value="ECO:0007669"/>
    <property type="project" value="UniProtKB-EC"/>
</dbReference>
<reference evidence="12 13" key="1">
    <citation type="submission" date="2017-05" db="EMBL/GenBank/DDBJ databases">
        <title>Genome of assembly of the Bengalese finch, Lonchura striata domestica.</title>
        <authorList>
            <person name="Colquitt B.M."/>
            <person name="Brainard M.S."/>
        </authorList>
    </citation>
    <scope>NUCLEOTIDE SEQUENCE [LARGE SCALE GENOMIC DNA]</scope>
    <source>
        <strain evidence="12">White83orange57</strain>
    </source>
</reference>
<feature type="signal peptide" evidence="10">
    <location>
        <begin position="1"/>
        <end position="23"/>
    </location>
</feature>
<evidence type="ECO:0000256" key="2">
    <source>
        <dbReference type="ARBA" id="ARBA00022676"/>
    </source>
</evidence>
<dbReference type="InterPro" id="IPR050757">
    <property type="entry name" value="Collagen_mod_GT25"/>
</dbReference>
<dbReference type="InterPro" id="IPR029044">
    <property type="entry name" value="Nucleotide-diphossugar_trans"/>
</dbReference>
<keyword evidence="2 12" id="KW-0328">Glycosyltransferase</keyword>
<evidence type="ECO:0000256" key="7">
    <source>
        <dbReference type="ARBA" id="ARBA00038926"/>
    </source>
</evidence>
<evidence type="ECO:0000256" key="1">
    <source>
        <dbReference type="ARBA" id="ARBA00006721"/>
    </source>
</evidence>